<dbReference type="Gene3D" id="3.40.140.10">
    <property type="entry name" value="Cytidine Deaminase, domain 2"/>
    <property type="match status" value="1"/>
</dbReference>
<reference evidence="9 10" key="1">
    <citation type="submission" date="2021-06" db="EMBL/GenBank/DDBJ databases">
        <title>A haploid diamondback moth (Plutella xylostella L.) genome assembly resolves 31 chromosomes and identifies a diamide resistance mutation.</title>
        <authorList>
            <person name="Ward C.M."/>
            <person name="Perry K.D."/>
            <person name="Baker G."/>
            <person name="Powis K."/>
            <person name="Heckel D.G."/>
            <person name="Baxter S.W."/>
        </authorList>
    </citation>
    <scope>NUCLEOTIDE SEQUENCE [LARGE SCALE GENOMIC DNA]</scope>
    <source>
        <strain evidence="9 10">LV</strain>
        <tissue evidence="9">Single pupa</tissue>
    </source>
</reference>
<dbReference type="PIRSF" id="PIRSF010052">
    <property type="entry name" value="Polyub_prc_Npl4"/>
    <property type="match status" value="1"/>
</dbReference>
<dbReference type="Gene3D" id="2.30.30.380">
    <property type="entry name" value="Zn-finger domain of Sec23/24"/>
    <property type="match status" value="1"/>
</dbReference>
<evidence type="ECO:0000256" key="4">
    <source>
        <dbReference type="ARBA" id="ARBA00022833"/>
    </source>
</evidence>
<dbReference type="SUPFAM" id="SSF90209">
    <property type="entry name" value="Ran binding protein zinc finger-like"/>
    <property type="match status" value="1"/>
</dbReference>
<protein>
    <recommendedName>
        <fullName evidence="11">Nuclear protein localization protein 4 homolog</fullName>
    </recommendedName>
</protein>
<evidence type="ECO:0000256" key="1">
    <source>
        <dbReference type="ARBA" id="ARBA00011025"/>
    </source>
</evidence>
<dbReference type="InterPro" id="IPR007717">
    <property type="entry name" value="NPL4_C"/>
</dbReference>
<dbReference type="Pfam" id="PF11543">
    <property type="entry name" value="UN_NPL4"/>
    <property type="match status" value="1"/>
</dbReference>
<dbReference type="Proteomes" id="UP000823941">
    <property type="component" value="Chromosome 17"/>
</dbReference>
<dbReference type="SUPFAM" id="SSF54236">
    <property type="entry name" value="Ubiquitin-like"/>
    <property type="match status" value="1"/>
</dbReference>
<evidence type="ECO:0000256" key="6">
    <source>
        <dbReference type="SAM" id="MobiDB-lite"/>
    </source>
</evidence>
<evidence type="ECO:0000256" key="3">
    <source>
        <dbReference type="ARBA" id="ARBA00022771"/>
    </source>
</evidence>
<feature type="region of interest" description="Disordered" evidence="6">
    <location>
        <begin position="91"/>
        <end position="122"/>
    </location>
</feature>
<evidence type="ECO:0008006" key="11">
    <source>
        <dbReference type="Google" id="ProtNLM"/>
    </source>
</evidence>
<keyword evidence="4" id="KW-0862">Zinc</keyword>
<dbReference type="InterPro" id="IPR024682">
    <property type="entry name" value="Npl4_Ub-like_dom"/>
</dbReference>
<evidence type="ECO:0000259" key="7">
    <source>
        <dbReference type="PROSITE" id="PS50199"/>
    </source>
</evidence>
<evidence type="ECO:0000259" key="8">
    <source>
        <dbReference type="PROSITE" id="PS50249"/>
    </source>
</evidence>
<dbReference type="InterPro" id="IPR037518">
    <property type="entry name" value="MPN"/>
</dbReference>
<dbReference type="EMBL" id="JAHIBW010000017">
    <property type="protein sequence ID" value="KAG7302617.1"/>
    <property type="molecule type" value="Genomic_DNA"/>
</dbReference>
<dbReference type="Pfam" id="PF05021">
    <property type="entry name" value="NPL4"/>
    <property type="match status" value="1"/>
</dbReference>
<keyword evidence="2" id="KW-0479">Metal-binding</keyword>
<dbReference type="PROSITE" id="PS50249">
    <property type="entry name" value="MPN"/>
    <property type="match status" value="1"/>
</dbReference>
<feature type="domain" description="RanBP2-type" evidence="7">
    <location>
        <begin position="576"/>
        <end position="607"/>
    </location>
</feature>
<gene>
    <name evidence="9" type="ORF">JYU34_012563</name>
</gene>
<dbReference type="InterPro" id="IPR036443">
    <property type="entry name" value="Znf_RanBP2_sf"/>
</dbReference>
<dbReference type="InterPro" id="IPR007716">
    <property type="entry name" value="NPL4_Zn-bd_put"/>
</dbReference>
<comment type="similarity">
    <text evidence="1">Belongs to the NPL4 family.</text>
</comment>
<evidence type="ECO:0000256" key="2">
    <source>
        <dbReference type="ARBA" id="ARBA00022723"/>
    </source>
</evidence>
<dbReference type="PROSITE" id="PS50199">
    <property type="entry name" value="ZF_RANBP2_2"/>
    <property type="match status" value="1"/>
</dbReference>
<evidence type="ECO:0000313" key="10">
    <source>
        <dbReference type="Proteomes" id="UP000823941"/>
    </source>
</evidence>
<dbReference type="Pfam" id="PF05020">
    <property type="entry name" value="zf-NPL4"/>
    <property type="match status" value="1"/>
</dbReference>
<dbReference type="InterPro" id="IPR016563">
    <property type="entry name" value="Npl4"/>
</dbReference>
<dbReference type="Gene3D" id="3.10.20.90">
    <property type="entry name" value="Phosphatidylinositol 3-kinase Catalytic Subunit, Chain A, domain 1"/>
    <property type="match status" value="1"/>
</dbReference>
<keyword evidence="3 5" id="KW-0863">Zinc-finger</keyword>
<dbReference type="PROSITE" id="PS01358">
    <property type="entry name" value="ZF_RANBP2_1"/>
    <property type="match status" value="1"/>
</dbReference>
<evidence type="ECO:0000256" key="5">
    <source>
        <dbReference type="PROSITE-ProRule" id="PRU00322"/>
    </source>
</evidence>
<dbReference type="InterPro" id="IPR001876">
    <property type="entry name" value="Znf_RanBP2"/>
</dbReference>
<sequence>MSGPKKMTLRVQSAEGTARVEVAEEEATARLFEAVYEALGLASFGFALHRDRQRQQEITSSKSRLLRDYGLRHGDMLYLSPINGAVLFDQPSTSSADSKPFGEPVVEAGPSTAVRPSTSTPRLSSKAQIKEDDIDVELSKLDGKIQRERDDKLCRHNSRGCCVHCSPIEPWDEEYLKAHNIKHMSFHAYLRKLTSGQFISLDELSLKIKPGCAEHPPWPRGICSKCQPGAVTLTRQPYRHVDNVVIEHAALVERFLAYWRATGHQRIGYLYGQYEPHPTVPLGIRARVAAIYEPPQISSRDHIALQPDSKEEALEAITSALGLRRVGWCFTDLIHSSGNQVQCVRGMDTHFLSAQECIMAGHLQNQHPNPCRLASSGHFGSKFVTVCITGDKSQQVHMEGYQVSGQCQALVRDEVLLPTRDAPDLGYIRDSSDRQYVPDLYYSERDAYGNEVNVSAKRLPVAYLLVDVPVGSSTSPPLFSPRAAFPPAHRPLQSHLQSLQALHEHIENCDSFLEAMSDLHVLLYLASNEQLQVPMSELKELLAAVAARDARAADEWRANCDAWAAIVDARNHSMETSGGAVWTCPHCTFHNPPQRDNCDMCALPRGNA</sequence>
<feature type="domain" description="MPN" evidence="8">
    <location>
        <begin position="244"/>
        <end position="379"/>
    </location>
</feature>
<dbReference type="PANTHER" id="PTHR12710:SF0">
    <property type="entry name" value="NUCLEAR PROTEIN LOCALIZATION PROTEIN 4 HOMOLOG"/>
    <property type="match status" value="1"/>
</dbReference>
<dbReference type="InterPro" id="IPR029071">
    <property type="entry name" value="Ubiquitin-like_domsf"/>
</dbReference>
<organism evidence="9 10">
    <name type="scientific">Plutella xylostella</name>
    <name type="common">Diamondback moth</name>
    <name type="synonym">Plutella maculipennis</name>
    <dbReference type="NCBI Taxonomy" id="51655"/>
    <lineage>
        <taxon>Eukaryota</taxon>
        <taxon>Metazoa</taxon>
        <taxon>Ecdysozoa</taxon>
        <taxon>Arthropoda</taxon>
        <taxon>Hexapoda</taxon>
        <taxon>Insecta</taxon>
        <taxon>Pterygota</taxon>
        <taxon>Neoptera</taxon>
        <taxon>Endopterygota</taxon>
        <taxon>Lepidoptera</taxon>
        <taxon>Glossata</taxon>
        <taxon>Ditrysia</taxon>
        <taxon>Yponomeutoidea</taxon>
        <taxon>Plutellidae</taxon>
        <taxon>Plutella</taxon>
    </lineage>
</organism>
<accession>A0ABQ7QBL7</accession>
<comment type="caution">
    <text evidence="9">The sequence shown here is derived from an EMBL/GenBank/DDBJ whole genome shotgun (WGS) entry which is preliminary data.</text>
</comment>
<keyword evidence="10" id="KW-1185">Reference proteome</keyword>
<dbReference type="PANTHER" id="PTHR12710">
    <property type="entry name" value="NUCLEAR PROTEIN LOCALIZATION 4"/>
    <property type="match status" value="1"/>
</dbReference>
<name>A0ABQ7QBL7_PLUXY</name>
<dbReference type="CDD" id="cd08061">
    <property type="entry name" value="MPN_NPL4"/>
    <property type="match status" value="1"/>
</dbReference>
<evidence type="ECO:0000313" key="9">
    <source>
        <dbReference type="EMBL" id="KAG7302617.1"/>
    </source>
</evidence>
<proteinExistence type="inferred from homology"/>
<dbReference type="SMART" id="SM00547">
    <property type="entry name" value="ZnF_RBZ"/>
    <property type="match status" value="1"/>
</dbReference>